<dbReference type="OrthoDB" id="282270at2759"/>
<feature type="domain" description="TFIIS-type" evidence="6">
    <location>
        <begin position="92"/>
        <end position="131"/>
    </location>
</feature>
<dbReference type="PROSITE" id="PS51133">
    <property type="entry name" value="ZF_TFIIS_2"/>
    <property type="match status" value="1"/>
</dbReference>
<dbReference type="SUPFAM" id="SSF57783">
    <property type="entry name" value="Zinc beta-ribbon"/>
    <property type="match status" value="1"/>
</dbReference>
<dbReference type="InterPro" id="IPR001222">
    <property type="entry name" value="Znf_TFIIS"/>
</dbReference>
<evidence type="ECO:0000256" key="3">
    <source>
        <dbReference type="ARBA" id="ARBA00022833"/>
    </source>
</evidence>
<evidence type="ECO:0000256" key="2">
    <source>
        <dbReference type="ARBA" id="ARBA00022771"/>
    </source>
</evidence>
<comment type="caution">
    <text evidence="7">The sequence shown here is derived from an EMBL/GenBank/DDBJ whole genome shotgun (WGS) entry which is preliminary data.</text>
</comment>
<keyword evidence="8" id="KW-1185">Reference proteome</keyword>
<dbReference type="InterPro" id="IPR034012">
    <property type="entry name" value="Zn_ribbon_RPB9_C"/>
</dbReference>
<dbReference type="EMBL" id="CAJNDS010002854">
    <property type="protein sequence ID" value="CAE7620366.1"/>
    <property type="molecule type" value="Genomic_DNA"/>
</dbReference>
<dbReference type="GO" id="GO:0003899">
    <property type="term" value="F:DNA-directed RNA polymerase activity"/>
    <property type="evidence" value="ECO:0007669"/>
    <property type="project" value="InterPro"/>
</dbReference>
<dbReference type="PANTHER" id="PTHR11239:SF1">
    <property type="entry name" value="DNA-DIRECTED RNA POLYMERASE II SUBUNIT RPB9"/>
    <property type="match status" value="1"/>
</dbReference>
<dbReference type="AlphaFoldDB" id="A0A812VG05"/>
<sequence>MSSYKSTLRFCPGCNNSNWMMGKNEKMELVFTCKVCECMEVVSMEGQDANEAGSKKRMDDLCVFRHDVLFVAKESIIVMPDVIHDPTLPRVYDYDCHVCGHHEAVFYRLSETIVSDAMAIIYVCCKCSNWRTEGREVQYSVPEGLDRPGMAEKTGNDKSGGRKLAEMD</sequence>
<evidence type="ECO:0000256" key="5">
    <source>
        <dbReference type="SAM" id="MobiDB-lite"/>
    </source>
</evidence>
<feature type="region of interest" description="Disordered" evidence="5">
    <location>
        <begin position="141"/>
        <end position="168"/>
    </location>
</feature>
<dbReference type="GO" id="GO:0005665">
    <property type="term" value="C:RNA polymerase II, core complex"/>
    <property type="evidence" value="ECO:0007669"/>
    <property type="project" value="TreeGrafter"/>
</dbReference>
<dbReference type="GO" id="GO:0008270">
    <property type="term" value="F:zinc ion binding"/>
    <property type="evidence" value="ECO:0007669"/>
    <property type="project" value="UniProtKB-KW"/>
</dbReference>
<feature type="compositionally biased region" description="Basic and acidic residues" evidence="5">
    <location>
        <begin position="144"/>
        <end position="168"/>
    </location>
</feature>
<dbReference type="GO" id="GO:0006283">
    <property type="term" value="P:transcription-coupled nucleotide-excision repair"/>
    <property type="evidence" value="ECO:0007669"/>
    <property type="project" value="TreeGrafter"/>
</dbReference>
<keyword evidence="2 4" id="KW-0863">Zinc-finger</keyword>
<evidence type="ECO:0000259" key="6">
    <source>
        <dbReference type="PROSITE" id="PS51133"/>
    </source>
</evidence>
<keyword evidence="1" id="KW-0479">Metal-binding</keyword>
<dbReference type="GO" id="GO:0003676">
    <property type="term" value="F:nucleic acid binding"/>
    <property type="evidence" value="ECO:0007669"/>
    <property type="project" value="InterPro"/>
</dbReference>
<protein>
    <submittedName>
        <fullName evidence="7">POLR2I protein</fullName>
    </submittedName>
</protein>
<dbReference type="GO" id="GO:0006367">
    <property type="term" value="P:transcription initiation at RNA polymerase II promoter"/>
    <property type="evidence" value="ECO:0007669"/>
    <property type="project" value="TreeGrafter"/>
</dbReference>
<evidence type="ECO:0000313" key="7">
    <source>
        <dbReference type="EMBL" id="CAE7620366.1"/>
    </source>
</evidence>
<keyword evidence="3" id="KW-0862">Zinc</keyword>
<dbReference type="CDD" id="cd10508">
    <property type="entry name" value="Zn-ribbon_RPB9"/>
    <property type="match status" value="1"/>
</dbReference>
<dbReference type="PANTHER" id="PTHR11239">
    <property type="entry name" value="DNA-DIRECTED RNA POLYMERASE"/>
    <property type="match status" value="1"/>
</dbReference>
<proteinExistence type="predicted"/>
<dbReference type="Gene3D" id="2.20.25.10">
    <property type="match status" value="1"/>
</dbReference>
<dbReference type="GO" id="GO:0001193">
    <property type="term" value="P:maintenance of transcriptional fidelity during transcription elongation by RNA polymerase II"/>
    <property type="evidence" value="ECO:0007669"/>
    <property type="project" value="TreeGrafter"/>
</dbReference>
<evidence type="ECO:0000256" key="4">
    <source>
        <dbReference type="PROSITE-ProRule" id="PRU00472"/>
    </source>
</evidence>
<name>A0A812VG05_9DINO</name>
<reference evidence="7" key="1">
    <citation type="submission" date="2021-02" db="EMBL/GenBank/DDBJ databases">
        <authorList>
            <person name="Dougan E. K."/>
            <person name="Rhodes N."/>
            <person name="Thang M."/>
            <person name="Chan C."/>
        </authorList>
    </citation>
    <scope>NUCLEOTIDE SEQUENCE</scope>
</reference>
<gene>
    <name evidence="7" type="primary">POLR2I</name>
    <name evidence="7" type="ORF">SNAT2548_LOCUS35261</name>
</gene>
<accession>A0A812VG05</accession>
<dbReference type="Proteomes" id="UP000604046">
    <property type="component" value="Unassembled WGS sequence"/>
</dbReference>
<evidence type="ECO:0000256" key="1">
    <source>
        <dbReference type="ARBA" id="ARBA00022723"/>
    </source>
</evidence>
<dbReference type="InterPro" id="IPR012164">
    <property type="entry name" value="Rpa12/Rpb9/Rpc10/TFS"/>
</dbReference>
<evidence type="ECO:0000313" key="8">
    <source>
        <dbReference type="Proteomes" id="UP000604046"/>
    </source>
</evidence>
<organism evidence="7 8">
    <name type="scientific">Symbiodinium natans</name>
    <dbReference type="NCBI Taxonomy" id="878477"/>
    <lineage>
        <taxon>Eukaryota</taxon>
        <taxon>Sar</taxon>
        <taxon>Alveolata</taxon>
        <taxon>Dinophyceae</taxon>
        <taxon>Suessiales</taxon>
        <taxon>Symbiodiniaceae</taxon>
        <taxon>Symbiodinium</taxon>
    </lineage>
</organism>